<accession>A0A1B3Z9W4</accession>
<dbReference type="GO" id="GO:0016747">
    <property type="term" value="F:acyltransferase activity, transferring groups other than amino-acyl groups"/>
    <property type="evidence" value="ECO:0007669"/>
    <property type="project" value="InterPro"/>
</dbReference>
<keyword evidence="1" id="KW-1133">Transmembrane helix</keyword>
<gene>
    <name evidence="3" type="ORF">AWL63_09770</name>
</gene>
<feature type="domain" description="Acyltransferase 3" evidence="2">
    <location>
        <begin position="4"/>
        <end position="310"/>
    </location>
</feature>
<evidence type="ECO:0000313" key="3">
    <source>
        <dbReference type="EMBL" id="AOH84215.1"/>
    </source>
</evidence>
<feature type="transmembrane region" description="Helical" evidence="1">
    <location>
        <begin position="334"/>
        <end position="354"/>
    </location>
</feature>
<feature type="transmembrane region" description="Helical" evidence="1">
    <location>
        <begin position="223"/>
        <end position="244"/>
    </location>
</feature>
<dbReference type="PANTHER" id="PTHR23028:SF131">
    <property type="entry name" value="BLR2367 PROTEIN"/>
    <property type="match status" value="1"/>
</dbReference>
<sequence>MRFHALDAWRGVAALLVLFFHLSANGAFHAFPPVRHGGLSVPFFFVLSGFVITHAYGARLAGGGEVRRFVVRRIGRLYPLHIVTLGVLVALELVKWALVRVGLPSGEPPFHGANGIGSLIANVFLLQAIIPLPDYSWNGPSWSISVEFYTCLLFGAVAVTFRGRTLVPAMLLVAMAGAALVALELYHPDWHETQFKGLASCICGFFAGHVVYRIFQRLRGGRLPYATAIEVAAVVLIAGLYWFAPLEGVASILVFALVVLVFAFDGGAVSRVLAGQPWALLGKISYSMYLLHFVLLSVLGGVVRAAQGVLHVPLYRNVGGGMLMDFGPPGTMDLLAFAYAGAVIGLAMLSYRWIELPGQRLFERFARPTPITATRPVEAPVA</sequence>
<dbReference type="RefSeq" id="WP_069204782.1">
    <property type="nucleotide sequence ID" value="NZ_CP014168.1"/>
</dbReference>
<evidence type="ECO:0000313" key="4">
    <source>
        <dbReference type="Proteomes" id="UP000094256"/>
    </source>
</evidence>
<dbReference type="Pfam" id="PF01757">
    <property type="entry name" value="Acyl_transf_3"/>
    <property type="match status" value="1"/>
</dbReference>
<dbReference type="InterPro" id="IPR050879">
    <property type="entry name" value="Acyltransferase_3"/>
</dbReference>
<feature type="transmembrane region" description="Helical" evidence="1">
    <location>
        <begin position="250"/>
        <end position="274"/>
    </location>
</feature>
<dbReference type="GO" id="GO:0016020">
    <property type="term" value="C:membrane"/>
    <property type="evidence" value="ECO:0007669"/>
    <property type="project" value="TreeGrafter"/>
</dbReference>
<feature type="transmembrane region" description="Helical" evidence="1">
    <location>
        <begin position="36"/>
        <end position="56"/>
    </location>
</feature>
<organism evidence="3 4">
    <name type="scientific">Sphingomonas panacis</name>
    <dbReference type="NCBI Taxonomy" id="1560345"/>
    <lineage>
        <taxon>Bacteria</taxon>
        <taxon>Pseudomonadati</taxon>
        <taxon>Pseudomonadota</taxon>
        <taxon>Alphaproteobacteria</taxon>
        <taxon>Sphingomonadales</taxon>
        <taxon>Sphingomonadaceae</taxon>
        <taxon>Sphingomonas</taxon>
    </lineage>
</organism>
<feature type="transmembrane region" description="Helical" evidence="1">
    <location>
        <begin position="286"/>
        <end position="314"/>
    </location>
</feature>
<name>A0A1B3Z9W4_9SPHN</name>
<dbReference type="STRING" id="1560345.AWL63_09770"/>
<proteinExistence type="predicted"/>
<feature type="transmembrane region" description="Helical" evidence="1">
    <location>
        <begin position="167"/>
        <end position="186"/>
    </location>
</feature>
<dbReference type="InterPro" id="IPR002656">
    <property type="entry name" value="Acyl_transf_3_dom"/>
</dbReference>
<dbReference type="AlphaFoldDB" id="A0A1B3Z9W4"/>
<reference evidence="3 4" key="1">
    <citation type="submission" date="2016-01" db="EMBL/GenBank/DDBJ databases">
        <title>Complete genome and mega plasmid sequence of Sphingomonas panacis DCY99 elicits systemic resistance in rice to Xanthomonas oryzae.</title>
        <authorList>
            <person name="Kim Y.J."/>
            <person name="Yang D.C."/>
            <person name="Sing P."/>
        </authorList>
    </citation>
    <scope>NUCLEOTIDE SEQUENCE [LARGE SCALE GENOMIC DNA]</scope>
    <source>
        <strain evidence="3 4">DCY99</strain>
    </source>
</reference>
<evidence type="ECO:0000256" key="1">
    <source>
        <dbReference type="SAM" id="Phobius"/>
    </source>
</evidence>
<dbReference type="OrthoDB" id="9796461at2"/>
<feature type="transmembrane region" description="Helical" evidence="1">
    <location>
        <begin position="142"/>
        <end position="161"/>
    </location>
</feature>
<feature type="transmembrane region" description="Helical" evidence="1">
    <location>
        <begin position="77"/>
        <end position="98"/>
    </location>
</feature>
<keyword evidence="4" id="KW-1185">Reference proteome</keyword>
<dbReference type="PANTHER" id="PTHR23028">
    <property type="entry name" value="ACETYLTRANSFERASE"/>
    <property type="match status" value="1"/>
</dbReference>
<dbReference type="GO" id="GO:0000271">
    <property type="term" value="P:polysaccharide biosynthetic process"/>
    <property type="evidence" value="ECO:0007669"/>
    <property type="project" value="TreeGrafter"/>
</dbReference>
<keyword evidence="1" id="KW-0472">Membrane</keyword>
<evidence type="ECO:0000259" key="2">
    <source>
        <dbReference type="Pfam" id="PF01757"/>
    </source>
</evidence>
<dbReference type="KEGG" id="span:AWL63_09770"/>
<dbReference type="Proteomes" id="UP000094256">
    <property type="component" value="Chromosome"/>
</dbReference>
<protein>
    <recommendedName>
        <fullName evidence="2">Acyltransferase 3 domain-containing protein</fullName>
    </recommendedName>
</protein>
<dbReference type="EMBL" id="CP014168">
    <property type="protein sequence ID" value="AOH84215.1"/>
    <property type="molecule type" value="Genomic_DNA"/>
</dbReference>
<keyword evidence="1" id="KW-0812">Transmembrane</keyword>